<dbReference type="InterPro" id="IPR003594">
    <property type="entry name" value="HATPase_dom"/>
</dbReference>
<proteinExistence type="predicted"/>
<reference evidence="3 4" key="1">
    <citation type="submission" date="2024-10" db="EMBL/GenBank/DDBJ databases">
        <authorList>
            <person name="Topkara A.R."/>
            <person name="Saygin H."/>
        </authorList>
    </citation>
    <scope>NUCLEOTIDE SEQUENCE [LARGE SCALE GENOMIC DNA]</scope>
    <source>
        <strain evidence="3 4">M3C6</strain>
    </source>
</reference>
<sequence length="179" mass="20084">MDVPDRRVRHAAADGCGRWELRLNHVRVFHWPDSIIRRLREVAGIGRPVEHHRASWVLPDDLSSVPAGRRLIHAQLAEWEFHGETDVAELLADELVTNALRHAWGQPVLTLSIRDGILRCAVGDETSEVPHAEDPEDCEEGGRGLQMVDLLAQRWGVQLTRTGKEVWFEISVNGSATQG</sequence>
<dbReference type="CDD" id="cd16936">
    <property type="entry name" value="HATPase_RsbW-like"/>
    <property type="match status" value="1"/>
</dbReference>
<evidence type="ECO:0000313" key="3">
    <source>
        <dbReference type="EMBL" id="MFG1704166.1"/>
    </source>
</evidence>
<dbReference type="InterPro" id="IPR050267">
    <property type="entry name" value="Anti-sigma-factor_SerPK"/>
</dbReference>
<accession>A0ABW7A9Z6</accession>
<comment type="caution">
    <text evidence="3">The sequence shown here is derived from an EMBL/GenBank/DDBJ whole genome shotgun (WGS) entry which is preliminary data.</text>
</comment>
<evidence type="ECO:0000313" key="4">
    <source>
        <dbReference type="Proteomes" id="UP001603978"/>
    </source>
</evidence>
<dbReference type="Gene3D" id="3.30.565.10">
    <property type="entry name" value="Histidine kinase-like ATPase, C-terminal domain"/>
    <property type="match status" value="1"/>
</dbReference>
<organism evidence="3 4">
    <name type="scientific">Nonomuraea marmarensis</name>
    <dbReference type="NCBI Taxonomy" id="3351344"/>
    <lineage>
        <taxon>Bacteria</taxon>
        <taxon>Bacillati</taxon>
        <taxon>Actinomycetota</taxon>
        <taxon>Actinomycetes</taxon>
        <taxon>Streptosporangiales</taxon>
        <taxon>Streptosporangiaceae</taxon>
        <taxon>Nonomuraea</taxon>
    </lineage>
</organism>
<dbReference type="Pfam" id="PF13581">
    <property type="entry name" value="HATPase_c_2"/>
    <property type="match status" value="1"/>
</dbReference>
<evidence type="ECO:0000256" key="1">
    <source>
        <dbReference type="ARBA" id="ARBA00022527"/>
    </source>
</evidence>
<name>A0ABW7A9Z6_9ACTN</name>
<keyword evidence="3" id="KW-0547">Nucleotide-binding</keyword>
<keyword evidence="3" id="KW-0067">ATP-binding</keyword>
<dbReference type="GO" id="GO:0005524">
    <property type="term" value="F:ATP binding"/>
    <property type="evidence" value="ECO:0007669"/>
    <property type="project" value="UniProtKB-KW"/>
</dbReference>
<dbReference type="EMBL" id="JBICRM010000007">
    <property type="protein sequence ID" value="MFG1704166.1"/>
    <property type="molecule type" value="Genomic_DNA"/>
</dbReference>
<keyword evidence="1" id="KW-0808">Transferase</keyword>
<dbReference type="SUPFAM" id="SSF55874">
    <property type="entry name" value="ATPase domain of HSP90 chaperone/DNA topoisomerase II/histidine kinase"/>
    <property type="match status" value="1"/>
</dbReference>
<protein>
    <submittedName>
        <fullName evidence="3">ATP-binding protein</fullName>
    </submittedName>
</protein>
<dbReference type="PANTHER" id="PTHR35526:SF3">
    <property type="entry name" value="ANTI-SIGMA-F FACTOR RSBW"/>
    <property type="match status" value="1"/>
</dbReference>
<dbReference type="RefSeq" id="WP_393164966.1">
    <property type="nucleotide sequence ID" value="NZ_JBICRM010000007.1"/>
</dbReference>
<dbReference type="InterPro" id="IPR036890">
    <property type="entry name" value="HATPase_C_sf"/>
</dbReference>
<keyword evidence="1" id="KW-0723">Serine/threonine-protein kinase</keyword>
<keyword evidence="1" id="KW-0418">Kinase</keyword>
<dbReference type="Proteomes" id="UP001603978">
    <property type="component" value="Unassembled WGS sequence"/>
</dbReference>
<evidence type="ECO:0000259" key="2">
    <source>
        <dbReference type="Pfam" id="PF13581"/>
    </source>
</evidence>
<dbReference type="PANTHER" id="PTHR35526">
    <property type="entry name" value="ANTI-SIGMA-F FACTOR RSBW-RELATED"/>
    <property type="match status" value="1"/>
</dbReference>
<gene>
    <name evidence="3" type="ORF">ACFLIM_13335</name>
</gene>
<keyword evidence="4" id="KW-1185">Reference proteome</keyword>
<feature type="domain" description="Histidine kinase/HSP90-like ATPase" evidence="2">
    <location>
        <begin position="59"/>
        <end position="168"/>
    </location>
</feature>